<evidence type="ECO:0000256" key="1">
    <source>
        <dbReference type="SAM" id="MobiDB-lite"/>
    </source>
</evidence>
<name>A0A0G4NVT3_PENC3</name>
<feature type="region of interest" description="Disordered" evidence="1">
    <location>
        <begin position="1"/>
        <end position="22"/>
    </location>
</feature>
<keyword evidence="3" id="KW-1185">Reference proteome</keyword>
<protein>
    <submittedName>
        <fullName evidence="2">Str. FM013</fullName>
    </submittedName>
</protein>
<evidence type="ECO:0000313" key="2">
    <source>
        <dbReference type="EMBL" id="CRL18079.1"/>
    </source>
</evidence>
<organism evidence="2 3">
    <name type="scientific">Penicillium camemberti (strain FM 013)</name>
    <dbReference type="NCBI Taxonomy" id="1429867"/>
    <lineage>
        <taxon>Eukaryota</taxon>
        <taxon>Fungi</taxon>
        <taxon>Dikarya</taxon>
        <taxon>Ascomycota</taxon>
        <taxon>Pezizomycotina</taxon>
        <taxon>Eurotiomycetes</taxon>
        <taxon>Eurotiomycetidae</taxon>
        <taxon>Eurotiales</taxon>
        <taxon>Aspergillaceae</taxon>
        <taxon>Penicillium</taxon>
    </lineage>
</organism>
<sequence length="167" mass="19196">MSRLPSSVMSGRRSTHQPTQSKIIETNPIRNMRTIYWSCRWLDGIVGQSTRTLWGVDRLLPGGQPAEPQMHWALRIGSYLYELITDENLNIQWRYVDETRAQAWKSAVPDRIVGETSATDTELVSLDIESNSWRGPYLSEQSHSRPDYRLGAVMKEKSKRQAAGLRY</sequence>
<accession>A0A0G4NVT3</accession>
<dbReference type="Proteomes" id="UP000053732">
    <property type="component" value="Unassembled WGS sequence"/>
</dbReference>
<proteinExistence type="predicted"/>
<dbReference type="AlphaFoldDB" id="A0A0G4NVT3"/>
<reference evidence="2 3" key="1">
    <citation type="journal article" date="2014" name="Nat. Commun.">
        <title>Multiple recent horizontal transfers of a large genomic region in cheese making fungi.</title>
        <authorList>
            <person name="Cheeseman K."/>
            <person name="Ropars J."/>
            <person name="Renault P."/>
            <person name="Dupont J."/>
            <person name="Gouzy J."/>
            <person name="Branca A."/>
            <person name="Abraham A.L."/>
            <person name="Ceppi M."/>
            <person name="Conseiller E."/>
            <person name="Debuchy R."/>
            <person name="Malagnac F."/>
            <person name="Goarin A."/>
            <person name="Silar P."/>
            <person name="Lacoste S."/>
            <person name="Sallet E."/>
            <person name="Bensimon A."/>
            <person name="Giraud T."/>
            <person name="Brygoo Y."/>
        </authorList>
    </citation>
    <scope>NUCLEOTIDE SEQUENCE [LARGE SCALE GENOMIC DNA]</scope>
    <source>
        <strain evidence="3">FM 013</strain>
    </source>
</reference>
<gene>
    <name evidence="2" type="ORF">PCAMFM013_S001g001039</name>
</gene>
<evidence type="ECO:0000313" key="3">
    <source>
        <dbReference type="Proteomes" id="UP000053732"/>
    </source>
</evidence>
<dbReference type="EMBL" id="HG793134">
    <property type="protein sequence ID" value="CRL18079.1"/>
    <property type="molecule type" value="Genomic_DNA"/>
</dbReference>